<proteinExistence type="predicted"/>
<reference evidence="2" key="1">
    <citation type="submission" date="2020-05" db="EMBL/GenBank/DDBJ databases">
        <title>Phylogenomic resolution of chytrid fungi.</title>
        <authorList>
            <person name="Stajich J.E."/>
            <person name="Amses K."/>
            <person name="Simmons R."/>
            <person name="Seto K."/>
            <person name="Myers J."/>
            <person name="Bonds A."/>
            <person name="Quandt C.A."/>
            <person name="Barry K."/>
            <person name="Liu P."/>
            <person name="Grigoriev I."/>
            <person name="Longcore J.E."/>
            <person name="James T.Y."/>
        </authorList>
    </citation>
    <scope>NUCLEOTIDE SEQUENCE</scope>
    <source>
        <strain evidence="2">JEL0476</strain>
    </source>
</reference>
<feature type="region of interest" description="Disordered" evidence="1">
    <location>
        <begin position="303"/>
        <end position="326"/>
    </location>
</feature>
<dbReference type="AlphaFoldDB" id="A0AAD5TYZ9"/>
<sequence>MSFTEEEDNNLKLAYQLYEEDYRNIKKFLNNQKTIPQLKCRLKELNLLNNPHSPISQRVEKLTRKPSRLKLELLAEKPIKKVGVAPFTPSINPQQYAKKLNQQTNFDFTCDFQNASLTPARKAALKAKRVTKFFGPDIKDDEKEVEDIKKPSIKKIISMFEDRENISNDRVGINQKNIDSLPKADNINAKCLNKFASKMKKDLVKVDNVIAMDVQENKEIVVKDHGKVGLTDIDKASTVKNELQPNEVKDNVITNSCNEATATLGKRRREEDNINEGASNVATIKPKFSHGKSKCRITAFAKTEGDQKPSKRMKMQNDAEKESLSKKVRRKFQPWTVSDVLSSRNDVAECDKPVINEDGEMESAEQLDDTAKMKAKYPMQITPRKSLRLSEKSENANEQFLLKATHVSGISVKVAKAKSVKTTEIVKVSAKIQNNSNIAETSSIIHRDASKNEFESVRDNSLKSKDPLLHTPCTVKVEETPKKIVCFETVPKRVITPRKNKSSSTTKKTSPLPSNDPSTDSSKMTSTLEVNNKIDIAKQNSTPSNLRYGSKKLESPKITKIKEELASHGIKDQADDDIVMHDVSTDNLNFEVSDDDTCEVSDEWDNSDNEDVESENSEDETSKSTGGGWLTTIYNKLVGN</sequence>
<evidence type="ECO:0000313" key="2">
    <source>
        <dbReference type="EMBL" id="KAJ3217092.1"/>
    </source>
</evidence>
<feature type="compositionally biased region" description="Acidic residues" evidence="1">
    <location>
        <begin position="595"/>
        <end position="619"/>
    </location>
</feature>
<name>A0AAD5TYZ9_9FUNG</name>
<keyword evidence="3" id="KW-1185">Reference proteome</keyword>
<feature type="compositionally biased region" description="Basic and acidic residues" evidence="1">
    <location>
        <begin position="303"/>
        <end position="325"/>
    </location>
</feature>
<dbReference type="EMBL" id="JADGJW010000444">
    <property type="protein sequence ID" value="KAJ3217092.1"/>
    <property type="molecule type" value="Genomic_DNA"/>
</dbReference>
<comment type="caution">
    <text evidence="2">The sequence shown here is derived from an EMBL/GenBank/DDBJ whole genome shotgun (WGS) entry which is preliminary data.</text>
</comment>
<feature type="compositionally biased region" description="Polar residues" evidence="1">
    <location>
        <begin position="538"/>
        <end position="547"/>
    </location>
</feature>
<accession>A0AAD5TYZ9</accession>
<feature type="region of interest" description="Disordered" evidence="1">
    <location>
        <begin position="595"/>
        <end position="629"/>
    </location>
</feature>
<gene>
    <name evidence="2" type="ORF">HK099_005605</name>
</gene>
<protein>
    <submittedName>
        <fullName evidence="2">Uncharacterized protein</fullName>
    </submittedName>
</protein>
<feature type="compositionally biased region" description="Polar residues" evidence="1">
    <location>
        <begin position="511"/>
        <end position="530"/>
    </location>
</feature>
<evidence type="ECO:0000256" key="1">
    <source>
        <dbReference type="SAM" id="MobiDB-lite"/>
    </source>
</evidence>
<dbReference type="Proteomes" id="UP001211065">
    <property type="component" value="Unassembled WGS sequence"/>
</dbReference>
<organism evidence="2 3">
    <name type="scientific">Clydaea vesicula</name>
    <dbReference type="NCBI Taxonomy" id="447962"/>
    <lineage>
        <taxon>Eukaryota</taxon>
        <taxon>Fungi</taxon>
        <taxon>Fungi incertae sedis</taxon>
        <taxon>Chytridiomycota</taxon>
        <taxon>Chytridiomycota incertae sedis</taxon>
        <taxon>Chytridiomycetes</taxon>
        <taxon>Lobulomycetales</taxon>
        <taxon>Lobulomycetaceae</taxon>
        <taxon>Clydaea</taxon>
    </lineage>
</organism>
<feature type="region of interest" description="Disordered" evidence="1">
    <location>
        <begin position="497"/>
        <end position="551"/>
    </location>
</feature>
<evidence type="ECO:0000313" key="3">
    <source>
        <dbReference type="Proteomes" id="UP001211065"/>
    </source>
</evidence>